<evidence type="ECO:0000313" key="2">
    <source>
        <dbReference type="EMBL" id="KAG8536730.1"/>
    </source>
</evidence>
<name>A0AAV6YPL5_ENGPU</name>
<comment type="caution">
    <text evidence="2">The sequence shown here is derived from an EMBL/GenBank/DDBJ whole genome shotgun (WGS) entry which is preliminary data.</text>
</comment>
<keyword evidence="3" id="KW-1185">Reference proteome</keyword>
<feature type="compositionally biased region" description="Basic and acidic residues" evidence="1">
    <location>
        <begin position="69"/>
        <end position="78"/>
    </location>
</feature>
<dbReference type="Proteomes" id="UP000824782">
    <property type="component" value="Unassembled WGS sequence"/>
</dbReference>
<evidence type="ECO:0000256" key="1">
    <source>
        <dbReference type="SAM" id="MobiDB-lite"/>
    </source>
</evidence>
<evidence type="ECO:0000313" key="3">
    <source>
        <dbReference type="Proteomes" id="UP000824782"/>
    </source>
</evidence>
<feature type="region of interest" description="Disordered" evidence="1">
    <location>
        <begin position="69"/>
        <end position="107"/>
    </location>
</feature>
<reference evidence="2" key="1">
    <citation type="thesis" date="2020" institute="ProQuest LLC" country="789 East Eisenhower Parkway, Ann Arbor, MI, USA">
        <title>Comparative Genomics and Chromosome Evolution.</title>
        <authorList>
            <person name="Mudd A.B."/>
        </authorList>
    </citation>
    <scope>NUCLEOTIDE SEQUENCE</scope>
    <source>
        <strain evidence="2">237g6f4</strain>
        <tissue evidence="2">Blood</tissue>
    </source>
</reference>
<gene>
    <name evidence="2" type="ORF">GDO81_025779</name>
</gene>
<proteinExistence type="predicted"/>
<dbReference type="EMBL" id="WNYA01038951">
    <property type="protein sequence ID" value="KAG8536730.1"/>
    <property type="molecule type" value="Genomic_DNA"/>
</dbReference>
<protein>
    <submittedName>
        <fullName evidence="2">Uncharacterized protein</fullName>
    </submittedName>
</protein>
<feature type="compositionally biased region" description="Polar residues" evidence="1">
    <location>
        <begin position="97"/>
        <end position="107"/>
    </location>
</feature>
<accession>A0AAV6YPL5</accession>
<sequence>MALSLHSDPFAEVGGSPVKPLSQRVVRHALAIMHLLITEVSAYGVTSDPCPHFCIRIVSRIIQNFSLQRTRDESDPNECKGQGSGIMEGLVPDRDMTSPNSAHAPQG</sequence>
<dbReference type="AlphaFoldDB" id="A0AAV6YPL5"/>
<organism evidence="2 3">
    <name type="scientific">Engystomops pustulosus</name>
    <name type="common">Tungara frog</name>
    <name type="synonym">Physalaemus pustulosus</name>
    <dbReference type="NCBI Taxonomy" id="76066"/>
    <lineage>
        <taxon>Eukaryota</taxon>
        <taxon>Metazoa</taxon>
        <taxon>Chordata</taxon>
        <taxon>Craniata</taxon>
        <taxon>Vertebrata</taxon>
        <taxon>Euteleostomi</taxon>
        <taxon>Amphibia</taxon>
        <taxon>Batrachia</taxon>
        <taxon>Anura</taxon>
        <taxon>Neobatrachia</taxon>
        <taxon>Hyloidea</taxon>
        <taxon>Leptodactylidae</taxon>
        <taxon>Leiuperinae</taxon>
        <taxon>Engystomops</taxon>
    </lineage>
</organism>